<dbReference type="KEGG" id="ppel:H6H00_06655"/>
<keyword evidence="4" id="KW-0238">DNA-binding</keyword>
<dbReference type="InterPro" id="IPR036388">
    <property type="entry name" value="WH-like_DNA-bd_sf"/>
</dbReference>
<evidence type="ECO:0000256" key="2">
    <source>
        <dbReference type="ARBA" id="ARBA00023015"/>
    </source>
</evidence>
<dbReference type="InterPro" id="IPR007627">
    <property type="entry name" value="RNA_pol_sigma70_r2"/>
</dbReference>
<keyword evidence="5" id="KW-0804">Transcription</keyword>
<dbReference type="GO" id="GO:0006352">
    <property type="term" value="P:DNA-templated transcription initiation"/>
    <property type="evidence" value="ECO:0007669"/>
    <property type="project" value="InterPro"/>
</dbReference>
<evidence type="ECO:0000313" key="7">
    <source>
        <dbReference type="EMBL" id="QNG55421.1"/>
    </source>
</evidence>
<reference evidence="7 8" key="1">
    <citation type="submission" date="2020-08" db="EMBL/GenBank/DDBJ databases">
        <authorList>
            <person name="Mo P."/>
        </authorList>
    </citation>
    <scope>NUCLEOTIDE SEQUENCE [LARGE SCALE GENOMIC DNA]</scope>
    <source>
        <strain evidence="7 8">CGMCC 4.1532</strain>
    </source>
</reference>
<dbReference type="InterPro" id="IPR013324">
    <property type="entry name" value="RNA_pol_sigma_r3/r4-like"/>
</dbReference>
<evidence type="ECO:0000256" key="1">
    <source>
        <dbReference type="ARBA" id="ARBA00010641"/>
    </source>
</evidence>
<evidence type="ECO:0000313" key="8">
    <source>
        <dbReference type="Proteomes" id="UP000515728"/>
    </source>
</evidence>
<dbReference type="SUPFAM" id="SSF88659">
    <property type="entry name" value="Sigma3 and sigma4 domains of RNA polymerase sigma factors"/>
    <property type="match status" value="1"/>
</dbReference>
<feature type="domain" description="RNA polymerase sigma-70 region 2" evidence="6">
    <location>
        <begin position="25"/>
        <end position="92"/>
    </location>
</feature>
<accession>A0A7G7MRL0</accession>
<dbReference type="Pfam" id="PF04542">
    <property type="entry name" value="Sigma70_r2"/>
    <property type="match status" value="1"/>
</dbReference>
<dbReference type="PANTHER" id="PTHR43133:SF8">
    <property type="entry name" value="RNA POLYMERASE SIGMA FACTOR HI_1459-RELATED"/>
    <property type="match status" value="1"/>
</dbReference>
<evidence type="ECO:0000259" key="6">
    <source>
        <dbReference type="Pfam" id="PF04542"/>
    </source>
</evidence>
<dbReference type="Gene3D" id="1.10.1740.10">
    <property type="match status" value="1"/>
</dbReference>
<dbReference type="NCBIfam" id="TIGR02937">
    <property type="entry name" value="sigma70-ECF"/>
    <property type="match status" value="1"/>
</dbReference>
<evidence type="ECO:0000256" key="4">
    <source>
        <dbReference type="ARBA" id="ARBA00023125"/>
    </source>
</evidence>
<dbReference type="Gene3D" id="1.10.10.10">
    <property type="entry name" value="Winged helix-like DNA-binding domain superfamily/Winged helix DNA-binding domain"/>
    <property type="match status" value="1"/>
</dbReference>
<dbReference type="InterPro" id="IPR039425">
    <property type="entry name" value="RNA_pol_sigma-70-like"/>
</dbReference>
<keyword evidence="8" id="KW-1185">Reference proteome</keyword>
<sequence>MVEPTEVADAVRAAAAGDRAAWDALVAGFGRLVWSIAAAHRLGPADSAEVSQTTWLRLVENLDRISQPERLGGWLATTARRESLRLLRLRGREVLTEDESRLEPDLDTPTPESVAVDRDRDHRLWRAFAALPENCRVLLRMVVVVAPPYAEVAAALDMPIGSIGPTRARCLERLRRLLAADGMTSAAGGA</sequence>
<evidence type="ECO:0000256" key="3">
    <source>
        <dbReference type="ARBA" id="ARBA00023082"/>
    </source>
</evidence>
<dbReference type="GO" id="GO:0003677">
    <property type="term" value="F:DNA binding"/>
    <property type="evidence" value="ECO:0007669"/>
    <property type="project" value="UniProtKB-KW"/>
</dbReference>
<name>A0A7G7MRL0_9PSEU</name>
<dbReference type="EMBL" id="CP060131">
    <property type="protein sequence ID" value="QNG55421.1"/>
    <property type="molecule type" value="Genomic_DNA"/>
</dbReference>
<proteinExistence type="inferred from homology"/>
<dbReference type="AlphaFoldDB" id="A0A7G7MRL0"/>
<gene>
    <name evidence="7" type="ORF">H6H00_06655</name>
</gene>
<protein>
    <submittedName>
        <fullName evidence="7">Sigma-70 family RNA polymerase sigma factor</fullName>
    </submittedName>
</protein>
<keyword evidence="3" id="KW-0731">Sigma factor</keyword>
<comment type="similarity">
    <text evidence="1">Belongs to the sigma-70 factor family. ECF subfamily.</text>
</comment>
<keyword evidence="2" id="KW-0805">Transcription regulation</keyword>
<dbReference type="InterPro" id="IPR014284">
    <property type="entry name" value="RNA_pol_sigma-70_dom"/>
</dbReference>
<dbReference type="InterPro" id="IPR013325">
    <property type="entry name" value="RNA_pol_sigma_r2"/>
</dbReference>
<organism evidence="7 8">
    <name type="scientific">Pseudonocardia petroleophila</name>
    <dbReference type="NCBI Taxonomy" id="37331"/>
    <lineage>
        <taxon>Bacteria</taxon>
        <taxon>Bacillati</taxon>
        <taxon>Actinomycetota</taxon>
        <taxon>Actinomycetes</taxon>
        <taxon>Pseudonocardiales</taxon>
        <taxon>Pseudonocardiaceae</taxon>
        <taxon>Pseudonocardia</taxon>
    </lineage>
</organism>
<dbReference type="PANTHER" id="PTHR43133">
    <property type="entry name" value="RNA POLYMERASE ECF-TYPE SIGMA FACTO"/>
    <property type="match status" value="1"/>
</dbReference>
<dbReference type="SUPFAM" id="SSF88946">
    <property type="entry name" value="Sigma2 domain of RNA polymerase sigma factors"/>
    <property type="match status" value="1"/>
</dbReference>
<evidence type="ECO:0000256" key="5">
    <source>
        <dbReference type="ARBA" id="ARBA00023163"/>
    </source>
</evidence>
<dbReference type="Proteomes" id="UP000515728">
    <property type="component" value="Chromosome"/>
</dbReference>
<dbReference type="GO" id="GO:0016987">
    <property type="term" value="F:sigma factor activity"/>
    <property type="evidence" value="ECO:0007669"/>
    <property type="project" value="UniProtKB-KW"/>
</dbReference>